<dbReference type="STRING" id="1032488.HMPREF9371_1244"/>
<sequence>MAACVMQTLIFLLCRFLSALPLRVLHILGSMAGRLFYWLSPADRRRVRRHLQAAGIIADKAMVQSVFRETACGALELPVAFFRPPADIAALFREVHGWEHVQAALDAGEGLLLITPHLGSYDLAGRYLSHRLPFPLTAMYKPPKIKALDAVMQAGRVRDKGRTAPTNMQGVKQIIQALRKGEATIVLPDHVPDENGDGVWVPFFGRYAYTMTLAAKLAQVKNVRTLFFCGRRLPHSEGFALHIEPLQGNLNGDKHHDAEIINRNVEAWVRRFPEQYLFAYNRYKHPAGAPHRPADEGQAS</sequence>
<evidence type="ECO:0000256" key="4">
    <source>
        <dbReference type="ARBA" id="ARBA00022679"/>
    </source>
</evidence>
<keyword evidence="3" id="KW-0997">Cell inner membrane</keyword>
<dbReference type="GO" id="GO:0009247">
    <property type="term" value="P:glycolipid biosynthetic process"/>
    <property type="evidence" value="ECO:0007669"/>
    <property type="project" value="UniProtKB-ARBA"/>
</dbReference>
<dbReference type="EMBL" id="AGAY01000047">
    <property type="protein sequence ID" value="EGY52505.1"/>
    <property type="molecule type" value="Genomic_DNA"/>
</dbReference>
<keyword evidence="6 7" id="KW-0012">Acyltransferase</keyword>
<keyword evidence="2" id="KW-1003">Cell membrane</keyword>
<accession>G4CI05</accession>
<evidence type="ECO:0000256" key="6">
    <source>
        <dbReference type="ARBA" id="ARBA00023315"/>
    </source>
</evidence>
<evidence type="ECO:0000256" key="2">
    <source>
        <dbReference type="ARBA" id="ARBA00022475"/>
    </source>
</evidence>
<evidence type="ECO:0000313" key="8">
    <source>
        <dbReference type="Proteomes" id="UP000003019"/>
    </source>
</evidence>
<evidence type="ECO:0000256" key="5">
    <source>
        <dbReference type="ARBA" id="ARBA00023136"/>
    </source>
</evidence>
<protein>
    <submittedName>
        <fullName evidence="7">Lipid A biosynthesis lauroyl acyltransferase</fullName>
        <ecNumber evidence="7">2.3.1.-</ecNumber>
    </submittedName>
</protein>
<comment type="subcellular location">
    <subcellularLocation>
        <location evidence="1">Cell inner membrane</location>
    </subcellularLocation>
</comment>
<keyword evidence="4 7" id="KW-0808">Transferase</keyword>
<dbReference type="GO" id="GO:0016746">
    <property type="term" value="F:acyltransferase activity"/>
    <property type="evidence" value="ECO:0007669"/>
    <property type="project" value="UniProtKB-KW"/>
</dbReference>
<dbReference type="PANTHER" id="PTHR30606:SF10">
    <property type="entry name" value="PHOSPHATIDYLINOSITOL MANNOSIDE ACYLTRANSFERASE"/>
    <property type="match status" value="1"/>
</dbReference>
<dbReference type="InterPro" id="IPR004960">
    <property type="entry name" value="LipA_acyltrans"/>
</dbReference>
<dbReference type="GO" id="GO:0005886">
    <property type="term" value="C:plasma membrane"/>
    <property type="evidence" value="ECO:0007669"/>
    <property type="project" value="UniProtKB-SubCell"/>
</dbReference>
<dbReference type="NCBIfam" id="NF006487">
    <property type="entry name" value="PRK08905.1"/>
    <property type="match status" value="1"/>
</dbReference>
<keyword evidence="5" id="KW-0472">Membrane</keyword>
<dbReference type="PATRIC" id="fig|1032488.3.peg.1167"/>
<dbReference type="HOGENOM" id="CLU_049421_0_0_4"/>
<comment type="caution">
    <text evidence="7">The sequence shown here is derived from an EMBL/GenBank/DDBJ whole genome shotgun (WGS) entry which is preliminary data.</text>
</comment>
<dbReference type="AlphaFoldDB" id="G4CI05"/>
<organism evidence="7 8">
    <name type="scientific">Neisseria shayeganii 871</name>
    <dbReference type="NCBI Taxonomy" id="1032488"/>
    <lineage>
        <taxon>Bacteria</taxon>
        <taxon>Pseudomonadati</taxon>
        <taxon>Pseudomonadota</taxon>
        <taxon>Betaproteobacteria</taxon>
        <taxon>Neisseriales</taxon>
        <taxon>Neisseriaceae</taxon>
        <taxon>Neisseria</taxon>
    </lineage>
</organism>
<keyword evidence="8" id="KW-1185">Reference proteome</keyword>
<dbReference type="EC" id="2.3.1.-" evidence="7"/>
<reference evidence="7 8" key="1">
    <citation type="submission" date="2011-05" db="EMBL/GenBank/DDBJ databases">
        <authorList>
            <person name="Muzny D."/>
            <person name="Qin X."/>
            <person name="Deng J."/>
            <person name="Jiang H."/>
            <person name="Liu Y."/>
            <person name="Qu J."/>
            <person name="Song X.-Z."/>
            <person name="Zhang L."/>
            <person name="Thornton R."/>
            <person name="Coyle M."/>
            <person name="Francisco L."/>
            <person name="Jackson L."/>
            <person name="Javaid M."/>
            <person name="Korchina V."/>
            <person name="Kovar C."/>
            <person name="Mata R."/>
            <person name="Mathew T."/>
            <person name="Ngo R."/>
            <person name="Nguyen L."/>
            <person name="Nguyen N."/>
            <person name="Okwuonu G."/>
            <person name="Ongeri F."/>
            <person name="Pham C."/>
            <person name="Simmons D."/>
            <person name="Wilczek-Boney K."/>
            <person name="Hale W."/>
            <person name="Jakkamsetti A."/>
            <person name="Pham P."/>
            <person name="Ruth R."/>
            <person name="San Lucas F."/>
            <person name="Warren J."/>
            <person name="Zhang J."/>
            <person name="Zhao Z."/>
            <person name="Zhou C."/>
            <person name="Zhu D."/>
            <person name="Lee S."/>
            <person name="Bess C."/>
            <person name="Blankenburg K."/>
            <person name="Forbes L."/>
            <person name="Fu Q."/>
            <person name="Gubbala S."/>
            <person name="Hirani K."/>
            <person name="Jayaseelan J.C."/>
            <person name="Lara F."/>
            <person name="Munidasa M."/>
            <person name="Palculict T."/>
            <person name="Patil S."/>
            <person name="Pu L.-L."/>
            <person name="Saada N."/>
            <person name="Tang L."/>
            <person name="Weissenberger G."/>
            <person name="Zhu Y."/>
            <person name="Hemphill L."/>
            <person name="Shang Y."/>
            <person name="Youmans B."/>
            <person name="Ayvaz T."/>
            <person name="Ross M."/>
            <person name="Santibanez J."/>
            <person name="Aqrawi P."/>
            <person name="Gross S."/>
            <person name="Joshi V."/>
            <person name="Fowler G."/>
            <person name="Nazareth L."/>
            <person name="Reid J."/>
            <person name="Worley K."/>
            <person name="Petrosino J."/>
            <person name="Highlander S."/>
            <person name="Gibbs R."/>
        </authorList>
    </citation>
    <scope>NUCLEOTIDE SEQUENCE [LARGE SCALE GENOMIC DNA]</scope>
    <source>
        <strain evidence="7 8">871</strain>
    </source>
</reference>
<dbReference type="CDD" id="cd07984">
    <property type="entry name" value="LPLAT_LABLAT-like"/>
    <property type="match status" value="1"/>
</dbReference>
<evidence type="ECO:0000313" key="7">
    <source>
        <dbReference type="EMBL" id="EGY52505.1"/>
    </source>
</evidence>
<dbReference type="Pfam" id="PF03279">
    <property type="entry name" value="Lip_A_acyltrans"/>
    <property type="match status" value="1"/>
</dbReference>
<dbReference type="PIRSF" id="PIRSF026649">
    <property type="entry name" value="MsbB"/>
    <property type="match status" value="1"/>
</dbReference>
<proteinExistence type="predicted"/>
<dbReference type="Proteomes" id="UP000003019">
    <property type="component" value="Unassembled WGS sequence"/>
</dbReference>
<name>G4CI05_9NEIS</name>
<evidence type="ECO:0000256" key="1">
    <source>
        <dbReference type="ARBA" id="ARBA00004533"/>
    </source>
</evidence>
<evidence type="ECO:0000256" key="3">
    <source>
        <dbReference type="ARBA" id="ARBA00022519"/>
    </source>
</evidence>
<gene>
    <name evidence="7" type="primary">htrB</name>
    <name evidence="7" type="ORF">HMPREF9371_1244</name>
</gene>
<dbReference type="PANTHER" id="PTHR30606">
    <property type="entry name" value="LIPID A BIOSYNTHESIS LAUROYL ACYLTRANSFERASE"/>
    <property type="match status" value="1"/>
</dbReference>